<gene>
    <name evidence="2" type="ORF">Arub01_20420</name>
</gene>
<dbReference type="Proteomes" id="UP001165124">
    <property type="component" value="Unassembled WGS sequence"/>
</dbReference>
<evidence type="ECO:0000313" key="2">
    <source>
        <dbReference type="EMBL" id="GLW63798.1"/>
    </source>
</evidence>
<evidence type="ECO:0000256" key="1">
    <source>
        <dbReference type="SAM" id="Coils"/>
    </source>
</evidence>
<reference evidence="2" key="1">
    <citation type="submission" date="2023-02" db="EMBL/GenBank/DDBJ databases">
        <title>Actinomadura rubrobrunea NBRC 14622.</title>
        <authorList>
            <person name="Ichikawa N."/>
            <person name="Sato H."/>
            <person name="Tonouchi N."/>
        </authorList>
    </citation>
    <scope>NUCLEOTIDE SEQUENCE</scope>
    <source>
        <strain evidence="2">NBRC 14622</strain>
    </source>
</reference>
<comment type="caution">
    <text evidence="2">The sequence shown here is derived from an EMBL/GenBank/DDBJ whole genome shotgun (WGS) entry which is preliminary data.</text>
</comment>
<evidence type="ECO:0000313" key="3">
    <source>
        <dbReference type="Proteomes" id="UP001165124"/>
    </source>
</evidence>
<accession>A0A9W6UVC4</accession>
<organism evidence="2 3">
    <name type="scientific">Actinomadura rubrobrunea</name>
    <dbReference type="NCBI Taxonomy" id="115335"/>
    <lineage>
        <taxon>Bacteria</taxon>
        <taxon>Bacillati</taxon>
        <taxon>Actinomycetota</taxon>
        <taxon>Actinomycetes</taxon>
        <taxon>Streptosporangiales</taxon>
        <taxon>Thermomonosporaceae</taxon>
        <taxon>Actinomadura</taxon>
    </lineage>
</organism>
<protein>
    <submittedName>
        <fullName evidence="2">Uncharacterized protein</fullName>
    </submittedName>
</protein>
<dbReference type="EMBL" id="BSRZ01000003">
    <property type="protein sequence ID" value="GLW63798.1"/>
    <property type="molecule type" value="Genomic_DNA"/>
</dbReference>
<keyword evidence="1" id="KW-0175">Coiled coil</keyword>
<keyword evidence="3" id="KW-1185">Reference proteome</keyword>
<dbReference type="RefSeq" id="WP_067916710.1">
    <property type="nucleotide sequence ID" value="NZ_BSRZ01000003.1"/>
</dbReference>
<feature type="coiled-coil region" evidence="1">
    <location>
        <begin position="26"/>
        <end position="110"/>
    </location>
</feature>
<sequence>MTTLTVVLLCLAIAGRELYLAFDKRLPRAQAELRLLHGEVARLTEKLDAVRAEAAARPPDAAAAAPAPAEPDAGVVHELFDRLGAIEDRLDRLDQELTALSGRLDGLELDREAQRGLARSLDAVEQVTAELRQEMLDRLARDEGVAPGLLLSEEGEAEALLAEAFERLAAEHGLKVRLRERRDAAAGNGAYRGTAFQLSGRRPDALAEELFADARGLHDAGDPSALAALLTELAHLRGGGVARLGAFTAVRTPSALICGLLADEAGTADEPWELAARIRELPDDRRCDLSWLLSED</sequence>
<name>A0A9W6UVC4_9ACTN</name>
<dbReference type="AlphaFoldDB" id="A0A9W6UVC4"/>
<proteinExistence type="predicted"/>